<evidence type="ECO:0000313" key="1">
    <source>
        <dbReference type="EMBL" id="KAJ9131371.1"/>
    </source>
</evidence>
<gene>
    <name evidence="1" type="ORF">NKR23_g11756</name>
</gene>
<keyword evidence="2" id="KW-1185">Reference proteome</keyword>
<dbReference type="SUPFAM" id="SSF51182">
    <property type="entry name" value="RmlC-like cupins"/>
    <property type="match status" value="1"/>
</dbReference>
<reference evidence="1" key="1">
    <citation type="submission" date="2022-07" db="EMBL/GenBank/DDBJ databases">
        <title>Fungi with potential for degradation of polypropylene.</title>
        <authorList>
            <person name="Gostincar C."/>
        </authorList>
    </citation>
    <scope>NUCLEOTIDE SEQUENCE</scope>
    <source>
        <strain evidence="1">EXF-13308</strain>
    </source>
</reference>
<organism evidence="1 2">
    <name type="scientific">Pleurostoma richardsiae</name>
    <dbReference type="NCBI Taxonomy" id="41990"/>
    <lineage>
        <taxon>Eukaryota</taxon>
        <taxon>Fungi</taxon>
        <taxon>Dikarya</taxon>
        <taxon>Ascomycota</taxon>
        <taxon>Pezizomycotina</taxon>
        <taxon>Sordariomycetes</taxon>
        <taxon>Sordariomycetidae</taxon>
        <taxon>Calosphaeriales</taxon>
        <taxon>Pleurostomataceae</taxon>
        <taxon>Pleurostoma</taxon>
    </lineage>
</organism>
<comment type="caution">
    <text evidence="1">The sequence shown here is derived from an EMBL/GenBank/DDBJ whole genome shotgun (WGS) entry which is preliminary data.</text>
</comment>
<dbReference type="Gene3D" id="2.60.120.10">
    <property type="entry name" value="Jelly Rolls"/>
    <property type="match status" value="1"/>
</dbReference>
<accession>A0AA38VGI4</accession>
<protein>
    <submittedName>
        <fullName evidence="1">Cupin domain-containing protein</fullName>
    </submittedName>
</protein>
<name>A0AA38VGI4_9PEZI</name>
<sequence length="197" mass="21476">MSAERRWDKRRFQLEESATRNGGARTIFIESMTPGTTVPPHFHKRFSETFDLISGSISIYSSAEPDLDRVEASAQALEVGKMATIEPGRFHKYNVVSEEGAVLRVILTPGDADFERLLKILNGLDADGELAGMGDSITLMAVIMGLSDAHLIGPAKEMLDGVRAEKADEIEALKTKLLAKYDTEEALAGLLVDAQLV</sequence>
<evidence type="ECO:0000313" key="2">
    <source>
        <dbReference type="Proteomes" id="UP001174694"/>
    </source>
</evidence>
<dbReference type="AlphaFoldDB" id="A0AA38VGI4"/>
<dbReference type="Proteomes" id="UP001174694">
    <property type="component" value="Unassembled WGS sequence"/>
</dbReference>
<dbReference type="InterPro" id="IPR011051">
    <property type="entry name" value="RmlC_Cupin_sf"/>
</dbReference>
<proteinExistence type="predicted"/>
<dbReference type="EMBL" id="JANBVO010000068">
    <property type="protein sequence ID" value="KAJ9131371.1"/>
    <property type="molecule type" value="Genomic_DNA"/>
</dbReference>
<dbReference type="InterPro" id="IPR014710">
    <property type="entry name" value="RmlC-like_jellyroll"/>
</dbReference>